<organism evidence="1 2">
    <name type="scientific">Zosterops borbonicus</name>
    <dbReference type="NCBI Taxonomy" id="364589"/>
    <lineage>
        <taxon>Eukaryota</taxon>
        <taxon>Metazoa</taxon>
        <taxon>Chordata</taxon>
        <taxon>Craniata</taxon>
        <taxon>Vertebrata</taxon>
        <taxon>Euteleostomi</taxon>
        <taxon>Archelosauria</taxon>
        <taxon>Archosauria</taxon>
        <taxon>Dinosauria</taxon>
        <taxon>Saurischia</taxon>
        <taxon>Theropoda</taxon>
        <taxon>Coelurosauria</taxon>
        <taxon>Aves</taxon>
        <taxon>Neognathae</taxon>
        <taxon>Neoaves</taxon>
        <taxon>Telluraves</taxon>
        <taxon>Australaves</taxon>
        <taxon>Passeriformes</taxon>
        <taxon>Sylvioidea</taxon>
        <taxon>Zosteropidae</taxon>
        <taxon>Zosterops</taxon>
    </lineage>
</organism>
<name>A0A8K1GPT3_9PASS</name>
<evidence type="ECO:0000313" key="1">
    <source>
        <dbReference type="EMBL" id="TRZ22986.1"/>
    </source>
</evidence>
<dbReference type="AlphaFoldDB" id="A0A8K1GPT3"/>
<protein>
    <submittedName>
        <fullName evidence="1">Uncharacterized protein</fullName>
    </submittedName>
</protein>
<gene>
    <name evidence="1" type="ORF">HGM15179_004128</name>
</gene>
<proteinExistence type="predicted"/>
<reference evidence="1" key="1">
    <citation type="submission" date="2019-04" db="EMBL/GenBank/DDBJ databases">
        <title>Genome assembly of Zosterops borbonicus 15179.</title>
        <authorList>
            <person name="Leroy T."/>
            <person name="Anselmetti Y."/>
            <person name="Tilak M.-K."/>
            <person name="Nabholz B."/>
        </authorList>
    </citation>
    <scope>NUCLEOTIDE SEQUENCE</scope>
    <source>
        <strain evidence="1">HGM_15179</strain>
        <tissue evidence="1">Muscle</tissue>
    </source>
</reference>
<accession>A0A8K1GPT3</accession>
<dbReference type="EMBL" id="SWJQ01000084">
    <property type="protein sequence ID" value="TRZ22986.1"/>
    <property type="molecule type" value="Genomic_DNA"/>
</dbReference>
<comment type="caution">
    <text evidence="1">The sequence shown here is derived from an EMBL/GenBank/DDBJ whole genome shotgun (WGS) entry which is preliminary data.</text>
</comment>
<dbReference type="Proteomes" id="UP000796761">
    <property type="component" value="Unassembled WGS sequence"/>
</dbReference>
<evidence type="ECO:0000313" key="2">
    <source>
        <dbReference type="Proteomes" id="UP000796761"/>
    </source>
</evidence>
<sequence>MYRKQGVSDSQHGFILGRSCLTDLVAFYSGHQWTREELHVTYLDIVQPSIWSLPTFLPLNQTDRGLMHGLVDGQGIGCVNAGMFKRKSATSGICIPQECILGPTLFSVFINDTDSGSDITLGKSARDTKGAMQWIHWREGMPSTGTLTGVKGGPVGIS</sequence>
<keyword evidence="2" id="KW-1185">Reference proteome</keyword>